<sequence>TLIEALNYITTGALPSGKLASFVHSVEACLKPRVDGLVKLQFMDCKGRMCVATKRVNATLSKANFWRKLKFVSKSKTRKGFKVPSGCRMLKTARLEFAKED</sequence>
<organism evidence="1 2">
    <name type="scientific">Teladorsagia circumcincta</name>
    <name type="common">Brown stomach worm</name>
    <name type="synonym">Ostertagia circumcincta</name>
    <dbReference type="NCBI Taxonomy" id="45464"/>
    <lineage>
        <taxon>Eukaryota</taxon>
        <taxon>Metazoa</taxon>
        <taxon>Ecdysozoa</taxon>
        <taxon>Nematoda</taxon>
        <taxon>Chromadorea</taxon>
        <taxon>Rhabditida</taxon>
        <taxon>Rhabditina</taxon>
        <taxon>Rhabditomorpha</taxon>
        <taxon>Strongyloidea</taxon>
        <taxon>Trichostrongylidae</taxon>
        <taxon>Teladorsagia</taxon>
    </lineage>
</organism>
<reference evidence="1 2" key="1">
    <citation type="submission" date="2015-09" db="EMBL/GenBank/DDBJ databases">
        <title>Draft genome of the parasitic nematode Teladorsagia circumcincta isolate WARC Sus (inbred).</title>
        <authorList>
            <person name="Mitreva M."/>
        </authorList>
    </citation>
    <scope>NUCLEOTIDE SEQUENCE [LARGE SCALE GENOMIC DNA]</scope>
    <source>
        <strain evidence="1 2">S</strain>
    </source>
</reference>
<dbReference type="AlphaFoldDB" id="A0A2G9T6D4"/>
<protein>
    <submittedName>
        <fullName evidence="1">Uncharacterized protein</fullName>
    </submittedName>
</protein>
<keyword evidence="2" id="KW-1185">Reference proteome</keyword>
<accession>A0A2G9T6D4</accession>
<evidence type="ECO:0000313" key="2">
    <source>
        <dbReference type="Proteomes" id="UP000230423"/>
    </source>
</evidence>
<feature type="non-terminal residue" evidence="1">
    <location>
        <position position="1"/>
    </location>
</feature>
<proteinExistence type="predicted"/>
<gene>
    <name evidence="1" type="ORF">TELCIR_25121</name>
</gene>
<evidence type="ECO:0000313" key="1">
    <source>
        <dbReference type="EMBL" id="PIO53539.1"/>
    </source>
</evidence>
<dbReference type="EMBL" id="KZ410949">
    <property type="protein sequence ID" value="PIO53539.1"/>
    <property type="molecule type" value="Genomic_DNA"/>
</dbReference>
<dbReference type="Proteomes" id="UP000230423">
    <property type="component" value="Unassembled WGS sequence"/>
</dbReference>
<dbReference type="OrthoDB" id="5837519at2759"/>
<name>A0A2G9T6D4_TELCI</name>